<comment type="caution">
    <text evidence="1">The sequence shown here is derived from an EMBL/GenBank/DDBJ whole genome shotgun (WGS) entry which is preliminary data.</text>
</comment>
<dbReference type="CDD" id="cd02947">
    <property type="entry name" value="TRX_family"/>
    <property type="match status" value="1"/>
</dbReference>
<evidence type="ECO:0000313" key="1">
    <source>
        <dbReference type="EMBL" id="PQM41913.1"/>
    </source>
</evidence>
<evidence type="ECO:0000313" key="2">
    <source>
        <dbReference type="Proteomes" id="UP000250321"/>
    </source>
</evidence>
<dbReference type="Gene3D" id="3.40.30.10">
    <property type="entry name" value="Glutaredoxin"/>
    <property type="match status" value="1"/>
</dbReference>
<keyword evidence="2" id="KW-1185">Reference proteome</keyword>
<gene>
    <name evidence="1" type="ORF">Pyn_04272</name>
</gene>
<dbReference type="InterPro" id="IPR036249">
    <property type="entry name" value="Thioredoxin-like_sf"/>
</dbReference>
<dbReference type="STRING" id="2094558.A0A314UWT7"/>
<name>A0A314UWT7_PRUYE</name>
<reference evidence="1 2" key="1">
    <citation type="submission" date="2018-02" db="EMBL/GenBank/DDBJ databases">
        <title>Draft genome of wild Prunus yedoensis var. nudiflora.</title>
        <authorList>
            <person name="Baek S."/>
            <person name="Kim J.-H."/>
            <person name="Choi K."/>
            <person name="Kim G.-B."/>
            <person name="Cho A."/>
            <person name="Jang H."/>
            <person name="Shin C.-H."/>
            <person name="Yu H.-J."/>
            <person name="Mun J.-H."/>
        </authorList>
    </citation>
    <scope>NUCLEOTIDE SEQUENCE [LARGE SCALE GENOMIC DNA]</scope>
    <source>
        <strain evidence="2">cv. Jeju island</strain>
        <tissue evidence="1">Leaf</tissue>
    </source>
</reference>
<organism evidence="1 2">
    <name type="scientific">Prunus yedoensis var. nudiflora</name>
    <dbReference type="NCBI Taxonomy" id="2094558"/>
    <lineage>
        <taxon>Eukaryota</taxon>
        <taxon>Viridiplantae</taxon>
        <taxon>Streptophyta</taxon>
        <taxon>Embryophyta</taxon>
        <taxon>Tracheophyta</taxon>
        <taxon>Spermatophyta</taxon>
        <taxon>Magnoliopsida</taxon>
        <taxon>eudicotyledons</taxon>
        <taxon>Gunneridae</taxon>
        <taxon>Pentapetalae</taxon>
        <taxon>rosids</taxon>
        <taxon>fabids</taxon>
        <taxon>Rosales</taxon>
        <taxon>Rosaceae</taxon>
        <taxon>Amygdaloideae</taxon>
        <taxon>Amygdaleae</taxon>
        <taxon>Prunus</taxon>
    </lineage>
</organism>
<protein>
    <submittedName>
        <fullName evidence="1">Uncharacterized protein</fullName>
    </submittedName>
</protein>
<dbReference type="AlphaFoldDB" id="A0A314UWT7"/>
<sequence>MARNSGVLIRQLLGNRNNLCASGLLHHLHQKPIQNLTSVPNTTPSSPHTIDIRSASKPFSNYSIHTPNLQFLQQRRCLSSSSLSESDSDSKHLLSGPSNLFVIQGMDVHQKAVDNVKHARLSAVFYYTAPGCRATRKWITPIFDELCEQFQHIKMYKVYMDKNGPKSPLALFGDPHEKTGPAFPVEVRGIYDKANIVGSRLDRLGIYKTPTFHCYLKGERVDEVTLLPREFVYL</sequence>
<dbReference type="OrthoDB" id="2121326at2759"/>
<proteinExistence type="predicted"/>
<dbReference type="EMBL" id="PJQY01002896">
    <property type="protein sequence ID" value="PQM41913.1"/>
    <property type="molecule type" value="Genomic_DNA"/>
</dbReference>
<dbReference type="Proteomes" id="UP000250321">
    <property type="component" value="Unassembled WGS sequence"/>
</dbReference>
<accession>A0A314UWT7</accession>
<dbReference type="SUPFAM" id="SSF52833">
    <property type="entry name" value="Thioredoxin-like"/>
    <property type="match status" value="1"/>
</dbReference>